<evidence type="ECO:0000313" key="3">
    <source>
        <dbReference type="Proteomes" id="UP000199531"/>
    </source>
</evidence>
<dbReference type="CDD" id="cd04301">
    <property type="entry name" value="NAT_SF"/>
    <property type="match status" value="1"/>
</dbReference>
<protein>
    <submittedName>
        <fullName evidence="2">Protein N-acetyltransferase, RimJ/RimL family</fullName>
    </submittedName>
</protein>
<keyword evidence="3" id="KW-1185">Reference proteome</keyword>
<dbReference type="RefSeq" id="WP_234969937.1">
    <property type="nucleotide sequence ID" value="NZ_FOCW01000001.1"/>
</dbReference>
<dbReference type="EMBL" id="FOCW01000001">
    <property type="protein sequence ID" value="SEN09266.1"/>
    <property type="molecule type" value="Genomic_DNA"/>
</dbReference>
<name>A0A1H8DPZ1_9BURK</name>
<dbReference type="Pfam" id="PF00583">
    <property type="entry name" value="Acetyltransf_1"/>
    <property type="match status" value="1"/>
</dbReference>
<dbReference type="SUPFAM" id="SSF55729">
    <property type="entry name" value="Acyl-CoA N-acyltransferases (Nat)"/>
    <property type="match status" value="1"/>
</dbReference>
<dbReference type="Proteomes" id="UP000199531">
    <property type="component" value="Unassembled WGS sequence"/>
</dbReference>
<reference evidence="2 3" key="1">
    <citation type="submission" date="2016-10" db="EMBL/GenBank/DDBJ databases">
        <authorList>
            <person name="de Groot N.N."/>
        </authorList>
    </citation>
    <scope>NUCLEOTIDE SEQUENCE [LARGE SCALE GENOMIC DNA]</scope>
    <source>
        <strain evidence="2 3">DSM 15123</strain>
    </source>
</reference>
<dbReference type="InterPro" id="IPR000182">
    <property type="entry name" value="GNAT_dom"/>
</dbReference>
<gene>
    <name evidence="2" type="ORF">SAMN02745977_00405</name>
</gene>
<dbReference type="Gene3D" id="3.40.630.30">
    <property type="match status" value="1"/>
</dbReference>
<dbReference type="AlphaFoldDB" id="A0A1H8DPZ1"/>
<evidence type="ECO:0000259" key="1">
    <source>
        <dbReference type="PROSITE" id="PS51186"/>
    </source>
</evidence>
<dbReference type="STRING" id="1121117.SAMN02745977_00405"/>
<sequence>MLMTEELTTEKSGEKPAHKARLHLDAPIREVPERHRERILRHLLALDERDRYLRFGYMANDKQITRYVDSLDFNRDELYGVYDNNLELVALAHLAYSEDPQHRECAEFGGSVNKSERGRGLGQQLFDRAILHCRNRGAHLLFIHALSENKAMLKIARNAGATVERSGSESEAHLVLPEATVATRIEELLDDSVARTDYRIKQQVRQFWAFLDFLHDLRHGVDASRQQSGR</sequence>
<feature type="domain" description="N-acetyltransferase" evidence="1">
    <location>
        <begin position="26"/>
        <end position="190"/>
    </location>
</feature>
<proteinExistence type="predicted"/>
<organism evidence="2 3">
    <name type="scientific">Brachymonas denitrificans DSM 15123</name>
    <dbReference type="NCBI Taxonomy" id="1121117"/>
    <lineage>
        <taxon>Bacteria</taxon>
        <taxon>Pseudomonadati</taxon>
        <taxon>Pseudomonadota</taxon>
        <taxon>Betaproteobacteria</taxon>
        <taxon>Burkholderiales</taxon>
        <taxon>Comamonadaceae</taxon>
        <taxon>Brachymonas</taxon>
    </lineage>
</organism>
<dbReference type="InterPro" id="IPR016181">
    <property type="entry name" value="Acyl_CoA_acyltransferase"/>
</dbReference>
<keyword evidence="2" id="KW-0808">Transferase</keyword>
<dbReference type="PROSITE" id="PS51186">
    <property type="entry name" value="GNAT"/>
    <property type="match status" value="1"/>
</dbReference>
<accession>A0A1H8DPZ1</accession>
<evidence type="ECO:0000313" key="2">
    <source>
        <dbReference type="EMBL" id="SEN09266.1"/>
    </source>
</evidence>
<dbReference type="GO" id="GO:0016747">
    <property type="term" value="F:acyltransferase activity, transferring groups other than amino-acyl groups"/>
    <property type="evidence" value="ECO:0007669"/>
    <property type="project" value="InterPro"/>
</dbReference>